<dbReference type="RefSeq" id="WP_158034191.1">
    <property type="nucleotide sequence ID" value="NZ_ML708620.1"/>
</dbReference>
<keyword evidence="4" id="KW-1185">Reference proteome</keyword>
<dbReference type="Proteomes" id="UP000325957">
    <property type="component" value="Unassembled WGS sequence"/>
</dbReference>
<protein>
    <submittedName>
        <fullName evidence="3">Cation transport regulator ChaB</fullName>
    </submittedName>
</protein>
<feature type="domain" description="Rho termination factor-like N-terminal" evidence="2">
    <location>
        <begin position="106"/>
        <end position="133"/>
    </location>
</feature>
<dbReference type="AlphaFoldDB" id="A0A5J5KYF6"/>
<accession>A0A5J5KYF6</accession>
<comment type="caution">
    <text evidence="3">The sequence shown here is derived from an EMBL/GenBank/DDBJ whole genome shotgun (WGS) entry which is preliminary data.</text>
</comment>
<dbReference type="Gene3D" id="1.10.1740.70">
    <property type="entry name" value="ChaB"/>
    <property type="match status" value="1"/>
</dbReference>
<name>A0A5J5KYF6_9MICC</name>
<dbReference type="Pfam" id="PF07498">
    <property type="entry name" value="Rho_N"/>
    <property type="match status" value="1"/>
</dbReference>
<feature type="region of interest" description="Disordered" evidence="1">
    <location>
        <begin position="1"/>
        <end position="104"/>
    </location>
</feature>
<feature type="compositionally biased region" description="Basic and acidic residues" evidence="1">
    <location>
        <begin position="64"/>
        <end position="90"/>
    </location>
</feature>
<organism evidence="3 4">
    <name type="scientific">Kocuria coralli</name>
    <dbReference type="NCBI Taxonomy" id="1461025"/>
    <lineage>
        <taxon>Bacteria</taxon>
        <taxon>Bacillati</taxon>
        <taxon>Actinomycetota</taxon>
        <taxon>Actinomycetes</taxon>
        <taxon>Micrococcales</taxon>
        <taxon>Micrococcaceae</taxon>
        <taxon>Kocuria</taxon>
    </lineage>
</organism>
<dbReference type="SUPFAM" id="SSF140376">
    <property type="entry name" value="ChaB-like"/>
    <property type="match status" value="1"/>
</dbReference>
<dbReference type="InterPro" id="IPR037205">
    <property type="entry name" value="ChaB_sf"/>
</dbReference>
<reference evidence="3 4" key="1">
    <citation type="submission" date="2019-05" db="EMBL/GenBank/DDBJ databases">
        <title>Kocuria coralli sp. nov., a novel actinobacterium isolated from coral reef seawater.</title>
        <authorList>
            <person name="Li J."/>
        </authorList>
    </citation>
    <scope>NUCLEOTIDE SEQUENCE [LARGE SCALE GENOMIC DNA]</scope>
    <source>
        <strain evidence="3 4">SCSIO 13007</strain>
    </source>
</reference>
<dbReference type="OrthoDB" id="3731224at2"/>
<gene>
    <name evidence="3" type="ORF">FCK90_10110</name>
</gene>
<sequence>MSPENSQSEDRNAPEPEDLPSTLQRSDAKAQRTYAEALSSAEEQYDDEARAHQTAWAAVKRTHEKVGDHWEPKDEPGPSDERSEGEDTRSGETAGGVDANASKEHLYEIAQRLEIEGRSEMSKDELVTAIRKANDRESARARED</sequence>
<dbReference type="GO" id="GO:0006353">
    <property type="term" value="P:DNA-templated transcription termination"/>
    <property type="evidence" value="ECO:0007669"/>
    <property type="project" value="InterPro"/>
</dbReference>
<dbReference type="EMBL" id="SZWF01000014">
    <property type="protein sequence ID" value="KAA9393771.1"/>
    <property type="molecule type" value="Genomic_DNA"/>
</dbReference>
<proteinExistence type="predicted"/>
<evidence type="ECO:0000259" key="2">
    <source>
        <dbReference type="Pfam" id="PF07498"/>
    </source>
</evidence>
<dbReference type="InterPro" id="IPR036269">
    <property type="entry name" value="Rho_N_sf"/>
</dbReference>
<evidence type="ECO:0000313" key="3">
    <source>
        <dbReference type="EMBL" id="KAA9393771.1"/>
    </source>
</evidence>
<evidence type="ECO:0000313" key="4">
    <source>
        <dbReference type="Proteomes" id="UP000325957"/>
    </source>
</evidence>
<dbReference type="Pfam" id="PF06150">
    <property type="entry name" value="ChaB"/>
    <property type="match status" value="1"/>
</dbReference>
<dbReference type="InterPro" id="IPR011112">
    <property type="entry name" value="Rho-like_N"/>
</dbReference>
<dbReference type="InterPro" id="IPR009317">
    <property type="entry name" value="ChaB"/>
</dbReference>
<dbReference type="SUPFAM" id="SSF68912">
    <property type="entry name" value="Rho N-terminal domain-like"/>
    <property type="match status" value="1"/>
</dbReference>
<evidence type="ECO:0000256" key="1">
    <source>
        <dbReference type="SAM" id="MobiDB-lite"/>
    </source>
</evidence>